<dbReference type="AlphaFoldDB" id="A0A1F5V611"/>
<dbReference type="InterPro" id="IPR011990">
    <property type="entry name" value="TPR-like_helical_dom_sf"/>
</dbReference>
<comment type="caution">
    <text evidence="2">The sequence shown here is derived from an EMBL/GenBank/DDBJ whole genome shotgun (WGS) entry which is preliminary data.</text>
</comment>
<keyword evidence="1" id="KW-0802">TPR repeat</keyword>
<organism evidence="2 3">
    <name type="scientific">Candidatus Fischerbacteria bacterium RBG_13_37_8</name>
    <dbReference type="NCBI Taxonomy" id="1817863"/>
    <lineage>
        <taxon>Bacteria</taxon>
        <taxon>Candidatus Fischeribacteriota</taxon>
    </lineage>
</organism>
<dbReference type="PROSITE" id="PS50005">
    <property type="entry name" value="TPR"/>
    <property type="match status" value="1"/>
</dbReference>
<feature type="repeat" description="TPR" evidence="1">
    <location>
        <begin position="172"/>
        <end position="205"/>
    </location>
</feature>
<sequence>MTINVKYYLAALFLLFLYLPLFSADYNITLTDGRTLLTWYVDINKKEATLFLDDGHLKIPLFLIIDISATDEKTNVIIKNNFWYYKTGFPPFLINTDKKDKSKQLLPPSSETEKCQYMAVKLQMEKYREFCIQQTLETNNAAVEKALLFFKSGTIHKSLNLIEHSAEKETHDILLHIKALIYMEAGYYENAYLAWSKAYELNPKNSYRYMARQSFWMKENSKQFKKESYPSITLLYPKNIDPESYKTLQSSIQQFPAKLNNFFAFFPYKKIVVIIYPKDVFVSLTGAPEWAKGFTKDFIYLVEQPDFSYVIRHELTHAYINQLSFERAPLWFQEGLAQYLSKSSKRTYHQVHLPASLSIKELEGMASTDTSDQSLLYALSLRRITELLKNNDMLSFRYFLALLRIGEDEESAMLKAFQ</sequence>
<evidence type="ECO:0000313" key="3">
    <source>
        <dbReference type="Proteomes" id="UP000178943"/>
    </source>
</evidence>
<proteinExistence type="predicted"/>
<name>A0A1F5V611_9BACT</name>
<evidence type="ECO:0000256" key="1">
    <source>
        <dbReference type="PROSITE-ProRule" id="PRU00339"/>
    </source>
</evidence>
<reference evidence="2 3" key="1">
    <citation type="journal article" date="2016" name="Nat. Commun.">
        <title>Thousands of microbial genomes shed light on interconnected biogeochemical processes in an aquifer system.</title>
        <authorList>
            <person name="Anantharaman K."/>
            <person name="Brown C.T."/>
            <person name="Hug L.A."/>
            <person name="Sharon I."/>
            <person name="Castelle C.J."/>
            <person name="Probst A.J."/>
            <person name="Thomas B.C."/>
            <person name="Singh A."/>
            <person name="Wilkins M.J."/>
            <person name="Karaoz U."/>
            <person name="Brodie E.L."/>
            <person name="Williams K.H."/>
            <person name="Hubbard S.S."/>
            <person name="Banfield J.F."/>
        </authorList>
    </citation>
    <scope>NUCLEOTIDE SEQUENCE [LARGE SCALE GENOMIC DNA]</scope>
</reference>
<protein>
    <submittedName>
        <fullName evidence="2">Uncharacterized protein</fullName>
    </submittedName>
</protein>
<accession>A0A1F5V611</accession>
<gene>
    <name evidence="2" type="ORF">A2Y62_10200</name>
</gene>
<evidence type="ECO:0000313" key="2">
    <source>
        <dbReference type="EMBL" id="OGF58840.1"/>
    </source>
</evidence>
<dbReference type="Gene3D" id="1.25.40.10">
    <property type="entry name" value="Tetratricopeptide repeat domain"/>
    <property type="match status" value="1"/>
</dbReference>
<dbReference type="SUPFAM" id="SSF48452">
    <property type="entry name" value="TPR-like"/>
    <property type="match status" value="1"/>
</dbReference>
<dbReference type="STRING" id="1817863.A2Y62_10200"/>
<dbReference type="InterPro" id="IPR019734">
    <property type="entry name" value="TPR_rpt"/>
</dbReference>
<dbReference type="Proteomes" id="UP000178943">
    <property type="component" value="Unassembled WGS sequence"/>
</dbReference>
<dbReference type="EMBL" id="MFGW01000232">
    <property type="protein sequence ID" value="OGF58840.1"/>
    <property type="molecule type" value="Genomic_DNA"/>
</dbReference>